<dbReference type="Proteomes" id="UP001141619">
    <property type="component" value="Unassembled WGS sequence"/>
</dbReference>
<keyword evidence="9 10" id="KW-0066">ATP synthesis</keyword>
<dbReference type="GO" id="GO:0046933">
    <property type="term" value="F:proton-transporting ATP synthase activity, rotational mechanism"/>
    <property type="evidence" value="ECO:0007669"/>
    <property type="project" value="UniProtKB-UniRule"/>
</dbReference>
<dbReference type="InterPro" id="IPR020546">
    <property type="entry name" value="ATP_synth_F1_dsu/esu_N"/>
</dbReference>
<dbReference type="HAMAP" id="MF_00530">
    <property type="entry name" value="ATP_synth_epsil_bac"/>
    <property type="match status" value="1"/>
</dbReference>
<comment type="subunit">
    <text evidence="10 11">F-type ATPases have 2 components, CF(1) - the catalytic core - and CF(0) - the membrane proton channel. CF(1) has five subunits: alpha(3), beta(3), gamma(1), delta(1), epsilon(1). CF(0) has three main subunits: a, b and c.</text>
</comment>
<dbReference type="SUPFAM" id="SSF51344">
    <property type="entry name" value="Epsilon subunit of F1F0-ATP synthase N-terminal domain"/>
    <property type="match status" value="1"/>
</dbReference>
<dbReference type="Gene3D" id="2.60.15.10">
    <property type="entry name" value="F0F1 ATP synthase delta/epsilon subunit, N-terminal"/>
    <property type="match status" value="1"/>
</dbReference>
<evidence type="ECO:0000313" key="14">
    <source>
        <dbReference type="Proteomes" id="UP001141619"/>
    </source>
</evidence>
<dbReference type="InterPro" id="IPR001469">
    <property type="entry name" value="ATP_synth_F1_dsu/esu"/>
</dbReference>
<dbReference type="PANTHER" id="PTHR13822:SF10">
    <property type="entry name" value="ATP SYNTHASE EPSILON CHAIN, CHLOROPLASTIC"/>
    <property type="match status" value="1"/>
</dbReference>
<dbReference type="NCBIfam" id="NF001851">
    <property type="entry name" value="PRK00571.2-4"/>
    <property type="match status" value="1"/>
</dbReference>
<evidence type="ECO:0000256" key="4">
    <source>
        <dbReference type="ARBA" id="ARBA00022448"/>
    </source>
</evidence>
<evidence type="ECO:0000256" key="8">
    <source>
        <dbReference type="ARBA" id="ARBA00023196"/>
    </source>
</evidence>
<proteinExistence type="inferred from homology"/>
<dbReference type="CDD" id="cd12152">
    <property type="entry name" value="F1-ATPase_delta"/>
    <property type="match status" value="1"/>
</dbReference>
<dbReference type="NCBIfam" id="TIGR01216">
    <property type="entry name" value="ATP_synt_epsi"/>
    <property type="match status" value="1"/>
</dbReference>
<evidence type="ECO:0000256" key="1">
    <source>
        <dbReference type="ARBA" id="ARBA00003543"/>
    </source>
</evidence>
<comment type="similarity">
    <text evidence="3 10 11">Belongs to the ATPase epsilon chain family.</text>
</comment>
<comment type="caution">
    <text evidence="13">The sequence shown here is derived from an EMBL/GenBank/DDBJ whole genome shotgun (WGS) entry which is preliminary data.</text>
</comment>
<evidence type="ECO:0000313" key="13">
    <source>
        <dbReference type="EMBL" id="MDA5192760.1"/>
    </source>
</evidence>
<accession>A0A9X3TW14</accession>
<dbReference type="GO" id="GO:0005886">
    <property type="term" value="C:plasma membrane"/>
    <property type="evidence" value="ECO:0007669"/>
    <property type="project" value="UniProtKB-SubCell"/>
</dbReference>
<keyword evidence="4 10" id="KW-0813">Transport</keyword>
<evidence type="ECO:0000256" key="6">
    <source>
        <dbReference type="ARBA" id="ARBA00023065"/>
    </source>
</evidence>
<reference evidence="13" key="1">
    <citation type="submission" date="2022-08" db="EMBL/GenBank/DDBJ databases">
        <authorList>
            <person name="Vandamme P."/>
            <person name="Hettiarachchi A."/>
            <person name="Peeters C."/>
            <person name="Cnockaert M."/>
            <person name="Carlier A."/>
        </authorList>
    </citation>
    <scope>NUCLEOTIDE SEQUENCE</scope>
    <source>
        <strain evidence="13">LMG 31809</strain>
    </source>
</reference>
<feature type="domain" description="ATP synthase F1 complex delta/epsilon subunit N-terminal" evidence="12">
    <location>
        <begin position="5"/>
        <end position="83"/>
    </location>
</feature>
<dbReference type="GO" id="GO:0012505">
    <property type="term" value="C:endomembrane system"/>
    <property type="evidence" value="ECO:0007669"/>
    <property type="project" value="UniProtKB-SubCell"/>
</dbReference>
<dbReference type="PANTHER" id="PTHR13822">
    <property type="entry name" value="ATP SYNTHASE DELTA/EPSILON CHAIN"/>
    <property type="match status" value="1"/>
</dbReference>
<name>A0A9X3TW14_9PROT</name>
<evidence type="ECO:0000256" key="3">
    <source>
        <dbReference type="ARBA" id="ARBA00005712"/>
    </source>
</evidence>
<evidence type="ECO:0000256" key="9">
    <source>
        <dbReference type="ARBA" id="ARBA00023310"/>
    </source>
</evidence>
<keyword evidence="5 10" id="KW-0375">Hydrogen ion transport</keyword>
<organism evidence="13 14">
    <name type="scientific">Govanella unica</name>
    <dbReference type="NCBI Taxonomy" id="2975056"/>
    <lineage>
        <taxon>Bacteria</taxon>
        <taxon>Pseudomonadati</taxon>
        <taxon>Pseudomonadota</taxon>
        <taxon>Alphaproteobacteria</taxon>
        <taxon>Emcibacterales</taxon>
        <taxon>Govanellaceae</taxon>
        <taxon>Govanella</taxon>
    </lineage>
</organism>
<keyword evidence="14" id="KW-1185">Reference proteome</keyword>
<reference evidence="13" key="2">
    <citation type="journal article" date="2023" name="Syst. Appl. Microbiol.">
        <title>Govania unica gen. nov., sp. nov., a rare biosphere bacterium that represents a novel family in the class Alphaproteobacteria.</title>
        <authorList>
            <person name="Vandamme P."/>
            <person name="Peeters C."/>
            <person name="Hettiarachchi A."/>
            <person name="Cnockaert M."/>
            <person name="Carlier A."/>
        </authorList>
    </citation>
    <scope>NUCLEOTIDE SEQUENCE</scope>
    <source>
        <strain evidence="13">LMG 31809</strain>
    </source>
</reference>
<comment type="subcellular location">
    <subcellularLocation>
        <location evidence="10">Cell membrane</location>
        <topology evidence="10">Peripheral membrane protein</topology>
    </subcellularLocation>
    <subcellularLocation>
        <location evidence="2">Endomembrane system</location>
        <topology evidence="2">Peripheral membrane protein</topology>
    </subcellularLocation>
</comment>
<keyword evidence="8 10" id="KW-0139">CF(1)</keyword>
<gene>
    <name evidence="10" type="primary">atpC</name>
    <name evidence="13" type="ORF">NYP16_02150</name>
</gene>
<keyword evidence="6 10" id="KW-0406">Ion transport</keyword>
<dbReference type="InterPro" id="IPR036771">
    <property type="entry name" value="ATPsynth_dsu/esu_N"/>
</dbReference>
<keyword evidence="7 10" id="KW-0472">Membrane</keyword>
<evidence type="ECO:0000256" key="11">
    <source>
        <dbReference type="RuleBase" id="RU003656"/>
    </source>
</evidence>
<protein>
    <recommendedName>
        <fullName evidence="10">ATP synthase epsilon chain</fullName>
    </recommendedName>
    <alternativeName>
        <fullName evidence="10">ATP synthase F1 sector epsilon subunit</fullName>
    </alternativeName>
    <alternativeName>
        <fullName evidence="10">F-ATPase epsilon subunit</fullName>
    </alternativeName>
</protein>
<keyword evidence="10" id="KW-1003">Cell membrane</keyword>
<dbReference type="GO" id="GO:0045259">
    <property type="term" value="C:proton-transporting ATP synthase complex"/>
    <property type="evidence" value="ECO:0007669"/>
    <property type="project" value="UniProtKB-KW"/>
</dbReference>
<dbReference type="GO" id="GO:0005524">
    <property type="term" value="F:ATP binding"/>
    <property type="evidence" value="ECO:0007669"/>
    <property type="project" value="UniProtKB-UniRule"/>
</dbReference>
<evidence type="ECO:0000256" key="10">
    <source>
        <dbReference type="HAMAP-Rule" id="MF_00530"/>
    </source>
</evidence>
<dbReference type="Pfam" id="PF02823">
    <property type="entry name" value="ATP-synt_DE_N"/>
    <property type="match status" value="1"/>
</dbReference>
<dbReference type="EMBL" id="JANWOI010000001">
    <property type="protein sequence ID" value="MDA5192760.1"/>
    <property type="molecule type" value="Genomic_DNA"/>
</dbReference>
<sequence length="135" mass="14302">MADKFKFELVSPERLMISTQADMVIVPGAEGDFGVMVGHAPLISTIRPGIVEVHEDGSVTRLFVSGGFADVTQTVLTLLAEEAVLLSDVDLTALDQEIKNLAEDVADAKDPDLKARAEAALEGARAKRDVVAQAA</sequence>
<evidence type="ECO:0000256" key="2">
    <source>
        <dbReference type="ARBA" id="ARBA00004184"/>
    </source>
</evidence>
<evidence type="ECO:0000256" key="5">
    <source>
        <dbReference type="ARBA" id="ARBA00022781"/>
    </source>
</evidence>
<evidence type="ECO:0000256" key="7">
    <source>
        <dbReference type="ARBA" id="ARBA00023136"/>
    </source>
</evidence>
<dbReference type="AlphaFoldDB" id="A0A9X3TW14"/>
<comment type="function">
    <text evidence="1 10">Produces ATP from ADP in the presence of a proton gradient across the membrane.</text>
</comment>
<evidence type="ECO:0000259" key="12">
    <source>
        <dbReference type="Pfam" id="PF02823"/>
    </source>
</evidence>
<dbReference type="RefSeq" id="WP_274942463.1">
    <property type="nucleotide sequence ID" value="NZ_JANWOI010000001.1"/>
</dbReference>